<dbReference type="EnsemblMetazoa" id="PPAI006646-RA">
    <property type="protein sequence ID" value="PPAI006646-PA"/>
    <property type="gene ID" value="PPAI006646"/>
</dbReference>
<protein>
    <submittedName>
        <fullName evidence="3">Uncharacterized protein</fullName>
    </submittedName>
</protein>
<keyword evidence="2" id="KW-0732">Signal</keyword>
<dbReference type="InterPro" id="IPR000372">
    <property type="entry name" value="LRRNT"/>
</dbReference>
<name>A0A1B0DF38_PHLPP</name>
<organism evidence="3 4">
    <name type="scientific">Phlebotomus papatasi</name>
    <name type="common">Sandfly</name>
    <dbReference type="NCBI Taxonomy" id="29031"/>
    <lineage>
        <taxon>Eukaryota</taxon>
        <taxon>Metazoa</taxon>
        <taxon>Ecdysozoa</taxon>
        <taxon>Arthropoda</taxon>
        <taxon>Hexapoda</taxon>
        <taxon>Insecta</taxon>
        <taxon>Pterygota</taxon>
        <taxon>Neoptera</taxon>
        <taxon>Endopterygota</taxon>
        <taxon>Diptera</taxon>
        <taxon>Nematocera</taxon>
        <taxon>Psychodoidea</taxon>
        <taxon>Psychodidae</taxon>
        <taxon>Phlebotomus</taxon>
        <taxon>Phlebotomus</taxon>
    </lineage>
</organism>
<keyword evidence="4" id="KW-1185">Reference proteome</keyword>
<dbReference type="InterPro" id="IPR032675">
    <property type="entry name" value="LRR_dom_sf"/>
</dbReference>
<accession>A0A1B0DF38</accession>
<dbReference type="Proteomes" id="UP000092462">
    <property type="component" value="Unassembled WGS sequence"/>
</dbReference>
<dbReference type="EMBL" id="AJVK01033373">
    <property type="status" value="NOT_ANNOTATED_CDS"/>
    <property type="molecule type" value="Genomic_DNA"/>
</dbReference>
<dbReference type="SMART" id="SM00013">
    <property type="entry name" value="LRRNT"/>
    <property type="match status" value="1"/>
</dbReference>
<keyword evidence="1" id="KW-0433">Leucine-rich repeat</keyword>
<dbReference type="VEuPathDB" id="VectorBase:PPAPM1_010011"/>
<dbReference type="Pfam" id="PF01462">
    <property type="entry name" value="LRRNT"/>
    <property type="match status" value="1"/>
</dbReference>
<reference evidence="3" key="1">
    <citation type="submission" date="2022-08" db="UniProtKB">
        <authorList>
            <consortium name="EnsemblMetazoa"/>
        </authorList>
    </citation>
    <scope>IDENTIFICATION</scope>
    <source>
        <strain evidence="3">Israel</strain>
    </source>
</reference>
<evidence type="ECO:0000313" key="4">
    <source>
        <dbReference type="Proteomes" id="UP000092462"/>
    </source>
</evidence>
<proteinExistence type="predicted"/>
<dbReference type="AlphaFoldDB" id="A0A1B0DF38"/>
<evidence type="ECO:0000256" key="2">
    <source>
        <dbReference type="ARBA" id="ARBA00022729"/>
    </source>
</evidence>
<evidence type="ECO:0000256" key="1">
    <source>
        <dbReference type="ARBA" id="ARBA00022614"/>
    </source>
</evidence>
<dbReference type="Gene3D" id="3.80.10.10">
    <property type="entry name" value="Ribonuclease Inhibitor"/>
    <property type="match status" value="1"/>
</dbReference>
<evidence type="ECO:0000313" key="3">
    <source>
        <dbReference type="EnsemblMetazoa" id="PPAI006646-PA"/>
    </source>
</evidence>
<sequence length="87" mass="9298">MLGALARSVAPKMATLALGLSLLLAWTTAEPANYQSDTQISWASPLATLDIGSSRCPRPCTCTGETVDCSHRGLSQVPRRLPIDTER</sequence>
<dbReference type="VEuPathDB" id="VectorBase:PPAI006646"/>